<accession>A0AAV2P8R5</accession>
<dbReference type="Proteomes" id="UP001497644">
    <property type="component" value="Chromosome 8"/>
</dbReference>
<sequence length="105" mass="11864">MFLTDPPIPLPTVVMPRYRTRTPLAAKIAWLASVSARKPMLTRVGLLGIYEMPQTQSMGTIEEINSNEIDPGDIAAEQIARFRWIKNSSDEHRLPFICAAFEHLL</sequence>
<reference evidence="1" key="1">
    <citation type="submission" date="2024-04" db="EMBL/GenBank/DDBJ databases">
        <authorList>
            <consortium name="Molecular Ecology Group"/>
        </authorList>
    </citation>
    <scope>NUCLEOTIDE SEQUENCE</scope>
</reference>
<proteinExistence type="predicted"/>
<name>A0AAV2P8R5_9HYME</name>
<evidence type="ECO:0000313" key="2">
    <source>
        <dbReference type="Proteomes" id="UP001497644"/>
    </source>
</evidence>
<gene>
    <name evidence="1" type="ORF">LPLAT_LOCUS13477</name>
</gene>
<dbReference type="AlphaFoldDB" id="A0AAV2P8R5"/>
<evidence type="ECO:0000313" key="1">
    <source>
        <dbReference type="EMBL" id="CAL1688409.1"/>
    </source>
</evidence>
<dbReference type="EMBL" id="OZ034831">
    <property type="protein sequence ID" value="CAL1688409.1"/>
    <property type="molecule type" value="Genomic_DNA"/>
</dbReference>
<keyword evidence="2" id="KW-1185">Reference proteome</keyword>
<organism evidence="1 2">
    <name type="scientific">Lasius platythorax</name>
    <dbReference type="NCBI Taxonomy" id="488582"/>
    <lineage>
        <taxon>Eukaryota</taxon>
        <taxon>Metazoa</taxon>
        <taxon>Ecdysozoa</taxon>
        <taxon>Arthropoda</taxon>
        <taxon>Hexapoda</taxon>
        <taxon>Insecta</taxon>
        <taxon>Pterygota</taxon>
        <taxon>Neoptera</taxon>
        <taxon>Endopterygota</taxon>
        <taxon>Hymenoptera</taxon>
        <taxon>Apocrita</taxon>
        <taxon>Aculeata</taxon>
        <taxon>Formicoidea</taxon>
        <taxon>Formicidae</taxon>
        <taxon>Formicinae</taxon>
        <taxon>Lasius</taxon>
        <taxon>Lasius</taxon>
    </lineage>
</organism>
<protein>
    <submittedName>
        <fullName evidence="1">Uncharacterized protein</fullName>
    </submittedName>
</protein>